<evidence type="ECO:0000313" key="1">
    <source>
        <dbReference type="EMBL" id="EFJ44201.1"/>
    </source>
</evidence>
<reference evidence="1 2" key="1">
    <citation type="journal article" date="2010" name="Science">
        <title>Genomic analysis of organismal complexity in the multicellular green alga Volvox carteri.</title>
        <authorList>
            <person name="Prochnik S.E."/>
            <person name="Umen J."/>
            <person name="Nedelcu A.M."/>
            <person name="Hallmann A."/>
            <person name="Miller S.M."/>
            <person name="Nishii I."/>
            <person name="Ferris P."/>
            <person name="Kuo A."/>
            <person name="Mitros T."/>
            <person name="Fritz-Laylin L.K."/>
            <person name="Hellsten U."/>
            <person name="Chapman J."/>
            <person name="Simakov O."/>
            <person name="Rensing S.A."/>
            <person name="Terry A."/>
            <person name="Pangilinan J."/>
            <person name="Kapitonov V."/>
            <person name="Jurka J."/>
            <person name="Salamov A."/>
            <person name="Shapiro H."/>
            <person name="Schmutz J."/>
            <person name="Grimwood J."/>
            <person name="Lindquist E."/>
            <person name="Lucas S."/>
            <person name="Grigoriev I.V."/>
            <person name="Schmitt R."/>
            <person name="Kirk D."/>
            <person name="Rokhsar D.S."/>
        </authorList>
    </citation>
    <scope>NUCLEOTIDE SEQUENCE [LARGE SCALE GENOMIC DNA]</scope>
    <source>
        <strain evidence="2">f. Nagariensis / Eve</strain>
    </source>
</reference>
<dbReference type="KEGG" id="vcn:VOLCADRAFT_95626"/>
<keyword evidence="2" id="KW-1185">Reference proteome</keyword>
<dbReference type="EMBL" id="GL378366">
    <property type="protein sequence ID" value="EFJ44201.1"/>
    <property type="molecule type" value="Genomic_DNA"/>
</dbReference>
<dbReference type="GeneID" id="9621472"/>
<gene>
    <name evidence="1" type="ORF">VOLCADRAFT_95626</name>
</gene>
<proteinExistence type="predicted"/>
<protein>
    <submittedName>
        <fullName evidence="1">Uncharacterized protein</fullName>
    </submittedName>
</protein>
<dbReference type="InParanoid" id="D8U7T6"/>
<sequence length="177" mass="19524">MPTCESTYCIKELARIHVIPTCFRVSKVHGSTGVHRLDPSPPETLPVIYLPSQIPLRLQQDIPCGKYSTSDQAVEADELDSNMPKVMVVNERSIVPECMMDRISETLVSILTLLFGSVRIHGAWPVNKNTQPTTWSRVCDDPCSIFAGGAEYGYFNIDAMRILLHGDVAATGTMSIV</sequence>
<organism evidence="2">
    <name type="scientific">Volvox carteri f. nagariensis</name>
    <dbReference type="NCBI Taxonomy" id="3068"/>
    <lineage>
        <taxon>Eukaryota</taxon>
        <taxon>Viridiplantae</taxon>
        <taxon>Chlorophyta</taxon>
        <taxon>core chlorophytes</taxon>
        <taxon>Chlorophyceae</taxon>
        <taxon>CS clade</taxon>
        <taxon>Chlamydomonadales</taxon>
        <taxon>Volvocaceae</taxon>
        <taxon>Volvox</taxon>
    </lineage>
</organism>
<accession>D8U7T6</accession>
<dbReference type="AlphaFoldDB" id="D8U7T6"/>
<dbReference type="RefSeq" id="XP_002954795.1">
    <property type="nucleotide sequence ID" value="XM_002954749.1"/>
</dbReference>
<evidence type="ECO:0000313" key="2">
    <source>
        <dbReference type="Proteomes" id="UP000001058"/>
    </source>
</evidence>
<dbReference type="Proteomes" id="UP000001058">
    <property type="component" value="Unassembled WGS sequence"/>
</dbReference>
<name>D8U7T6_VOLCA</name>